<dbReference type="NCBIfam" id="TIGR00046">
    <property type="entry name" value="RsmE family RNA methyltransferase"/>
    <property type="match status" value="1"/>
</dbReference>
<dbReference type="InterPro" id="IPR029026">
    <property type="entry name" value="tRNA_m1G_MTases_N"/>
</dbReference>
<evidence type="ECO:0000256" key="2">
    <source>
        <dbReference type="ARBA" id="ARBA00005528"/>
    </source>
</evidence>
<dbReference type="SUPFAM" id="SSF75217">
    <property type="entry name" value="alpha/beta knot"/>
    <property type="match status" value="1"/>
</dbReference>
<comment type="caution">
    <text evidence="15">The sequence shown here is derived from an EMBL/GenBank/DDBJ whole genome shotgun (WGS) entry which is preliminary data.</text>
</comment>
<dbReference type="PIRSF" id="PIRSF015601">
    <property type="entry name" value="MTase_slr0722"/>
    <property type="match status" value="1"/>
</dbReference>
<sequence length="251" mass="28443">MQRYFTNEKYEKKDTYSLSGEPYHHITHVMRMREGDQIDLVFSDQVTIHAKITSINDQKVFVEEVAKESQEKELPLAITIACGYPKGDKFDWLVQKATELGAAAFIGFPAKTSVVKWDPKKLSKKQQRLEKITQEAAEQSQRSYLPDVSLLANEGDLFPLFSDYDYVLVAYEESAKQGETATLAKLLQNVSVNAQILAVFGPEGGFTSEEIAMFEQNQALFCGLGPRILRAETAPLYLLSAISYHWELLYR</sequence>
<evidence type="ECO:0000256" key="8">
    <source>
        <dbReference type="ARBA" id="ARBA00022679"/>
    </source>
</evidence>
<organism evidence="15 16">
    <name type="scientific">Tetragenococcus halophilus subsp. halophilus</name>
    <dbReference type="NCBI Taxonomy" id="1513897"/>
    <lineage>
        <taxon>Bacteria</taxon>
        <taxon>Bacillati</taxon>
        <taxon>Bacillota</taxon>
        <taxon>Bacilli</taxon>
        <taxon>Lactobacillales</taxon>
        <taxon>Enterococcaceae</taxon>
        <taxon>Tetragenococcus</taxon>
    </lineage>
</organism>
<keyword evidence="6 12" id="KW-0698">rRNA processing</keyword>
<evidence type="ECO:0000256" key="6">
    <source>
        <dbReference type="ARBA" id="ARBA00022552"/>
    </source>
</evidence>
<accession>A0A2H6D8U8</accession>
<evidence type="ECO:0000259" key="14">
    <source>
        <dbReference type="Pfam" id="PF20260"/>
    </source>
</evidence>
<dbReference type="EC" id="2.1.1.193" evidence="3 12"/>
<protein>
    <recommendedName>
        <fullName evidence="4 12">Ribosomal RNA small subunit methyltransferase E</fullName>
        <ecNumber evidence="3 12">2.1.1.193</ecNumber>
    </recommendedName>
</protein>
<dbReference type="SUPFAM" id="SSF88697">
    <property type="entry name" value="PUA domain-like"/>
    <property type="match status" value="1"/>
</dbReference>
<evidence type="ECO:0000256" key="10">
    <source>
        <dbReference type="ARBA" id="ARBA00025699"/>
    </source>
</evidence>
<evidence type="ECO:0000256" key="12">
    <source>
        <dbReference type="PIRNR" id="PIRNR015601"/>
    </source>
</evidence>
<keyword evidence="9 12" id="KW-0949">S-adenosyl-L-methionine</keyword>
<dbReference type="InterPro" id="IPR015947">
    <property type="entry name" value="PUA-like_sf"/>
</dbReference>
<dbReference type="PANTHER" id="PTHR30027:SF3">
    <property type="entry name" value="16S RRNA (URACIL(1498)-N(3))-METHYLTRANSFERASE"/>
    <property type="match status" value="1"/>
</dbReference>
<name>A0A2H6D8U8_TETHA</name>
<dbReference type="Gene3D" id="3.40.1280.10">
    <property type="match status" value="1"/>
</dbReference>
<evidence type="ECO:0000259" key="13">
    <source>
        <dbReference type="Pfam" id="PF04452"/>
    </source>
</evidence>
<keyword evidence="8 12" id="KW-0808">Transferase</keyword>
<evidence type="ECO:0000256" key="9">
    <source>
        <dbReference type="ARBA" id="ARBA00022691"/>
    </source>
</evidence>
<dbReference type="PANTHER" id="PTHR30027">
    <property type="entry name" value="RIBOSOMAL RNA SMALL SUBUNIT METHYLTRANSFERASE E"/>
    <property type="match status" value="1"/>
</dbReference>
<proteinExistence type="inferred from homology"/>
<evidence type="ECO:0000256" key="4">
    <source>
        <dbReference type="ARBA" id="ARBA00013673"/>
    </source>
</evidence>
<comment type="catalytic activity">
    <reaction evidence="11 12">
        <text>uridine(1498) in 16S rRNA + S-adenosyl-L-methionine = N(3)-methyluridine(1498) in 16S rRNA + S-adenosyl-L-homocysteine + H(+)</text>
        <dbReference type="Rhea" id="RHEA:42920"/>
        <dbReference type="Rhea" id="RHEA-COMP:10283"/>
        <dbReference type="Rhea" id="RHEA-COMP:10284"/>
        <dbReference type="ChEBI" id="CHEBI:15378"/>
        <dbReference type="ChEBI" id="CHEBI:57856"/>
        <dbReference type="ChEBI" id="CHEBI:59789"/>
        <dbReference type="ChEBI" id="CHEBI:65315"/>
        <dbReference type="ChEBI" id="CHEBI:74502"/>
        <dbReference type="EC" id="2.1.1.193"/>
    </reaction>
</comment>
<dbReference type="GO" id="GO:0070475">
    <property type="term" value="P:rRNA base methylation"/>
    <property type="evidence" value="ECO:0007669"/>
    <property type="project" value="TreeGrafter"/>
</dbReference>
<evidence type="ECO:0000256" key="3">
    <source>
        <dbReference type="ARBA" id="ARBA00012328"/>
    </source>
</evidence>
<dbReference type="GO" id="GO:0005737">
    <property type="term" value="C:cytoplasm"/>
    <property type="evidence" value="ECO:0007669"/>
    <property type="project" value="UniProtKB-SubCell"/>
</dbReference>
<dbReference type="InterPro" id="IPR046887">
    <property type="entry name" value="RsmE_PUA-like"/>
</dbReference>
<dbReference type="Proteomes" id="UP000236214">
    <property type="component" value="Unassembled WGS sequence"/>
</dbReference>
<dbReference type="Pfam" id="PF20260">
    <property type="entry name" value="PUA_4"/>
    <property type="match status" value="1"/>
</dbReference>
<reference evidence="15 16" key="1">
    <citation type="submission" date="2016-05" db="EMBL/GenBank/DDBJ databases">
        <title>Whole genome sequencing of Tetragenococcus halophilus subsp. halophilus NISL 7118.</title>
        <authorList>
            <person name="Shiwa Y."/>
            <person name="Nishimura I."/>
            <person name="Yoshikawa H."/>
            <person name="Koyama Y."/>
            <person name="Oguma T."/>
        </authorList>
    </citation>
    <scope>NUCLEOTIDE SEQUENCE [LARGE SCALE GENOMIC DNA]</scope>
    <source>
        <strain evidence="15 16">NISL 7118</strain>
    </source>
</reference>
<gene>
    <name evidence="15" type="ORF">TEHN7118_0616</name>
</gene>
<feature type="domain" description="Ribosomal RNA small subunit methyltransferase E PUA-like" evidence="14">
    <location>
        <begin position="18"/>
        <end position="64"/>
    </location>
</feature>
<evidence type="ECO:0000313" key="15">
    <source>
        <dbReference type="EMBL" id="GBD67810.1"/>
    </source>
</evidence>
<dbReference type="GeneID" id="64054889"/>
<comment type="function">
    <text evidence="10 12">Specifically methylates the N3 position of the uracil ring of uridine 1498 (m3U1498) in 16S rRNA. Acts on the fully assembled 30S ribosomal subunit.</text>
</comment>
<comment type="subcellular location">
    <subcellularLocation>
        <location evidence="1 12">Cytoplasm</location>
    </subcellularLocation>
</comment>
<feature type="domain" description="Ribosomal RNA small subunit methyltransferase E methyltransferase" evidence="13">
    <location>
        <begin position="72"/>
        <end position="243"/>
    </location>
</feature>
<evidence type="ECO:0000313" key="16">
    <source>
        <dbReference type="Proteomes" id="UP000236214"/>
    </source>
</evidence>
<dbReference type="Pfam" id="PF04452">
    <property type="entry name" value="Methyltrans_RNA"/>
    <property type="match status" value="1"/>
</dbReference>
<keyword evidence="7 12" id="KW-0489">Methyltransferase</keyword>
<keyword evidence="5 12" id="KW-0963">Cytoplasm</keyword>
<evidence type="ECO:0000256" key="11">
    <source>
        <dbReference type="ARBA" id="ARBA00047944"/>
    </source>
</evidence>
<dbReference type="InterPro" id="IPR029028">
    <property type="entry name" value="Alpha/beta_knot_MTases"/>
</dbReference>
<dbReference type="CDD" id="cd18084">
    <property type="entry name" value="RsmE-like"/>
    <property type="match status" value="1"/>
</dbReference>
<dbReference type="EMBL" id="BDEC01000022">
    <property type="protein sequence ID" value="GBD67810.1"/>
    <property type="molecule type" value="Genomic_DNA"/>
</dbReference>
<dbReference type="Gene3D" id="2.40.240.20">
    <property type="entry name" value="Hypothetical PUA domain-like, domain 1"/>
    <property type="match status" value="1"/>
</dbReference>
<dbReference type="RefSeq" id="WP_014125519.1">
    <property type="nucleotide sequence ID" value="NZ_BAABQP010000019.1"/>
</dbReference>
<evidence type="ECO:0000256" key="1">
    <source>
        <dbReference type="ARBA" id="ARBA00004496"/>
    </source>
</evidence>
<dbReference type="NCBIfam" id="NF008691">
    <property type="entry name" value="PRK11713.1-4"/>
    <property type="match status" value="1"/>
</dbReference>
<evidence type="ECO:0000256" key="5">
    <source>
        <dbReference type="ARBA" id="ARBA00022490"/>
    </source>
</evidence>
<dbReference type="AlphaFoldDB" id="A0A2H6D8U8"/>
<dbReference type="InterPro" id="IPR046886">
    <property type="entry name" value="RsmE_MTase_dom"/>
</dbReference>
<dbReference type="GO" id="GO:0070042">
    <property type="term" value="F:rRNA (uridine-N3-)-methyltransferase activity"/>
    <property type="evidence" value="ECO:0007669"/>
    <property type="project" value="TreeGrafter"/>
</dbReference>
<dbReference type="InterPro" id="IPR006700">
    <property type="entry name" value="RsmE"/>
</dbReference>
<comment type="similarity">
    <text evidence="2 12">Belongs to the RNA methyltransferase RsmE family.</text>
</comment>
<evidence type="ECO:0000256" key="7">
    <source>
        <dbReference type="ARBA" id="ARBA00022603"/>
    </source>
</evidence>
<keyword evidence="16" id="KW-1185">Reference proteome</keyword>